<evidence type="ECO:0000313" key="3">
    <source>
        <dbReference type="Proteomes" id="UP000626109"/>
    </source>
</evidence>
<dbReference type="AlphaFoldDB" id="A0A813JG26"/>
<keyword evidence="1" id="KW-0732">Signal</keyword>
<name>A0A813JG26_POLGL</name>
<dbReference type="EMBL" id="CAJNNW010024770">
    <property type="protein sequence ID" value="CAE8674175.1"/>
    <property type="molecule type" value="Genomic_DNA"/>
</dbReference>
<comment type="caution">
    <text evidence="2">The sequence shown here is derived from an EMBL/GenBank/DDBJ whole genome shotgun (WGS) entry which is preliminary data.</text>
</comment>
<feature type="chain" id="PRO_5033066046" description="Granulins domain-containing protein" evidence="1">
    <location>
        <begin position="21"/>
        <end position="116"/>
    </location>
</feature>
<evidence type="ECO:0000256" key="1">
    <source>
        <dbReference type="SAM" id="SignalP"/>
    </source>
</evidence>
<proteinExistence type="predicted"/>
<reference evidence="2" key="1">
    <citation type="submission" date="2021-02" db="EMBL/GenBank/DDBJ databases">
        <authorList>
            <person name="Dougan E. K."/>
            <person name="Rhodes N."/>
            <person name="Thang M."/>
            <person name="Chan C."/>
        </authorList>
    </citation>
    <scope>NUCLEOTIDE SEQUENCE</scope>
</reference>
<evidence type="ECO:0000313" key="2">
    <source>
        <dbReference type="EMBL" id="CAE8674175.1"/>
    </source>
</evidence>
<feature type="signal peptide" evidence="1">
    <location>
        <begin position="1"/>
        <end position="20"/>
    </location>
</feature>
<gene>
    <name evidence="2" type="ORF">PGLA2088_LOCUS18858</name>
</gene>
<accession>A0A813JG26</accession>
<sequence length="116" mass="12150">MSRFFVAVTLAALILAPVMAVSGEDAALAADDECADNSCALNALQLNGKKVEMDAQAMLNRSAPDLAFLEAGADRFKCGAIWCANDGSFCCSKSMGSICCHRGGRCSNMGEMPMCL</sequence>
<organism evidence="2 3">
    <name type="scientific">Polarella glacialis</name>
    <name type="common">Dinoflagellate</name>
    <dbReference type="NCBI Taxonomy" id="89957"/>
    <lineage>
        <taxon>Eukaryota</taxon>
        <taxon>Sar</taxon>
        <taxon>Alveolata</taxon>
        <taxon>Dinophyceae</taxon>
        <taxon>Suessiales</taxon>
        <taxon>Suessiaceae</taxon>
        <taxon>Polarella</taxon>
    </lineage>
</organism>
<dbReference type="Proteomes" id="UP000626109">
    <property type="component" value="Unassembled WGS sequence"/>
</dbReference>
<protein>
    <recommendedName>
        <fullName evidence="4">Granulins domain-containing protein</fullName>
    </recommendedName>
</protein>
<evidence type="ECO:0008006" key="4">
    <source>
        <dbReference type="Google" id="ProtNLM"/>
    </source>
</evidence>